<feature type="binding site" evidence="11">
    <location>
        <begin position="72"/>
        <end position="78"/>
    </location>
    <ligand>
        <name>substrate</name>
    </ligand>
</feature>
<feature type="binding site" evidence="12">
    <location>
        <position position="121"/>
    </location>
    <ligand>
        <name>Zn(2+)</name>
        <dbReference type="ChEBI" id="CHEBI:29105"/>
        <note>catalytic</note>
    </ligand>
</feature>
<dbReference type="InterPro" id="IPR006262">
    <property type="entry name" value="Cyt_deam_tetra"/>
</dbReference>
<feature type="binding site" evidence="12">
    <location>
        <position position="83"/>
    </location>
    <ligand>
        <name>Zn(2+)</name>
        <dbReference type="ChEBI" id="CHEBI:29105"/>
        <note>catalytic</note>
    </ligand>
</feature>
<evidence type="ECO:0000256" key="9">
    <source>
        <dbReference type="ARBA" id="ARBA00049558"/>
    </source>
</evidence>
<dbReference type="InterPro" id="IPR002125">
    <property type="entry name" value="CMP_dCMP_dom"/>
</dbReference>
<dbReference type="GO" id="GO:0005829">
    <property type="term" value="C:cytosol"/>
    <property type="evidence" value="ECO:0007669"/>
    <property type="project" value="TreeGrafter"/>
</dbReference>
<evidence type="ECO:0000256" key="2">
    <source>
        <dbReference type="ARBA" id="ARBA00003949"/>
    </source>
</evidence>
<dbReference type="GO" id="GO:0072527">
    <property type="term" value="P:pyrimidine-containing compound metabolic process"/>
    <property type="evidence" value="ECO:0007669"/>
    <property type="project" value="UniProtKB-ARBA"/>
</dbReference>
<comment type="cofactor">
    <cofactor evidence="1 12 13">
        <name>Zn(2+)</name>
        <dbReference type="ChEBI" id="CHEBI:29105"/>
    </cofactor>
</comment>
<dbReference type="GO" id="GO:0008270">
    <property type="term" value="F:zinc ion binding"/>
    <property type="evidence" value="ECO:0007669"/>
    <property type="project" value="UniProtKB-UniRule"/>
</dbReference>
<dbReference type="GO" id="GO:0042802">
    <property type="term" value="F:identical protein binding"/>
    <property type="evidence" value="ECO:0007669"/>
    <property type="project" value="UniProtKB-ARBA"/>
</dbReference>
<evidence type="ECO:0000256" key="3">
    <source>
        <dbReference type="ARBA" id="ARBA00006576"/>
    </source>
</evidence>
<accession>A0A9P4UUP1</accession>
<comment type="similarity">
    <text evidence="3 13">Belongs to the cytidine and deoxycytidylate deaminase family.</text>
</comment>
<feature type="domain" description="CMP/dCMP-type deaminase" evidence="14">
    <location>
        <begin position="24"/>
        <end position="160"/>
    </location>
</feature>
<evidence type="ECO:0000259" key="14">
    <source>
        <dbReference type="PROSITE" id="PS51747"/>
    </source>
</evidence>
<feature type="binding site" evidence="12">
    <location>
        <position position="118"/>
    </location>
    <ligand>
        <name>Zn(2+)</name>
        <dbReference type="ChEBI" id="CHEBI:29105"/>
        <note>catalytic</note>
    </ligand>
</feature>
<evidence type="ECO:0000256" key="11">
    <source>
        <dbReference type="PIRSR" id="PIRSR606262-2"/>
    </source>
</evidence>
<evidence type="ECO:0000313" key="16">
    <source>
        <dbReference type="Proteomes" id="UP000799444"/>
    </source>
</evidence>
<dbReference type="PROSITE" id="PS00903">
    <property type="entry name" value="CYT_DCMP_DEAMINASES_1"/>
    <property type="match status" value="1"/>
</dbReference>
<evidence type="ECO:0000256" key="12">
    <source>
        <dbReference type="PIRSR" id="PIRSR606262-3"/>
    </source>
</evidence>
<comment type="catalytic activity">
    <reaction evidence="13">
        <text>2'-deoxycytidine + H2O + H(+) = 2'-deoxyuridine + NH4(+)</text>
        <dbReference type="Rhea" id="RHEA:13433"/>
        <dbReference type="ChEBI" id="CHEBI:15377"/>
        <dbReference type="ChEBI" id="CHEBI:15378"/>
        <dbReference type="ChEBI" id="CHEBI:15698"/>
        <dbReference type="ChEBI" id="CHEBI:16450"/>
        <dbReference type="ChEBI" id="CHEBI:28938"/>
        <dbReference type="EC" id="3.5.4.5"/>
    </reaction>
</comment>
<dbReference type="InterPro" id="IPR050202">
    <property type="entry name" value="Cyt/Deoxycyt_deaminase"/>
</dbReference>
<evidence type="ECO:0000256" key="6">
    <source>
        <dbReference type="ARBA" id="ARBA00022801"/>
    </source>
</evidence>
<dbReference type="GO" id="GO:0004126">
    <property type="term" value="F:cytidine deaminase activity"/>
    <property type="evidence" value="ECO:0007669"/>
    <property type="project" value="UniProtKB-UniRule"/>
</dbReference>
<sequence>MSTTVNATVPPTDANGLIHGLSVEEFQSLSKSCLDARALAYCPYSRFRVGASLLIHPSPSSPTTPHIISGANIENASYPVGTCAERSAMGTAILQGHRYGSFKAIGVSTDMTEFCSPCGMCRQFLREFCEDSVPIFMFSSEGKVEVKTLGELLPMSFGPEKLLGREGEGEKVKSA</sequence>
<gene>
    <name evidence="15" type="ORF">EJ04DRAFT_516196</name>
</gene>
<reference evidence="15" key="1">
    <citation type="journal article" date="2020" name="Stud. Mycol.">
        <title>101 Dothideomycetes genomes: a test case for predicting lifestyles and emergence of pathogens.</title>
        <authorList>
            <person name="Haridas S."/>
            <person name="Albert R."/>
            <person name="Binder M."/>
            <person name="Bloem J."/>
            <person name="Labutti K."/>
            <person name="Salamov A."/>
            <person name="Andreopoulos B."/>
            <person name="Baker S."/>
            <person name="Barry K."/>
            <person name="Bills G."/>
            <person name="Bluhm B."/>
            <person name="Cannon C."/>
            <person name="Castanera R."/>
            <person name="Culley D."/>
            <person name="Daum C."/>
            <person name="Ezra D."/>
            <person name="Gonzalez J."/>
            <person name="Henrissat B."/>
            <person name="Kuo A."/>
            <person name="Liang C."/>
            <person name="Lipzen A."/>
            <person name="Lutzoni F."/>
            <person name="Magnuson J."/>
            <person name="Mondo S."/>
            <person name="Nolan M."/>
            <person name="Ohm R."/>
            <person name="Pangilinan J."/>
            <person name="Park H.-J."/>
            <person name="Ramirez L."/>
            <person name="Alfaro M."/>
            <person name="Sun H."/>
            <person name="Tritt A."/>
            <person name="Yoshinaga Y."/>
            <person name="Zwiers L.-H."/>
            <person name="Turgeon B."/>
            <person name="Goodwin S."/>
            <person name="Spatafora J."/>
            <person name="Crous P."/>
            <person name="Grigoriev I."/>
        </authorList>
    </citation>
    <scope>NUCLEOTIDE SEQUENCE</scope>
    <source>
        <strain evidence="15">CBS 125425</strain>
    </source>
</reference>
<evidence type="ECO:0000256" key="13">
    <source>
        <dbReference type="RuleBase" id="RU364006"/>
    </source>
</evidence>
<dbReference type="FunFam" id="3.40.140.10:FF:000008">
    <property type="entry name" value="Cytidine deaminase"/>
    <property type="match status" value="1"/>
</dbReference>
<name>A0A9P4UUP1_9PLEO</name>
<keyword evidence="16" id="KW-1185">Reference proteome</keyword>
<evidence type="ECO:0000256" key="10">
    <source>
        <dbReference type="PIRSR" id="PIRSR606262-1"/>
    </source>
</evidence>
<keyword evidence="5 12" id="KW-0479">Metal-binding</keyword>
<dbReference type="InterPro" id="IPR016193">
    <property type="entry name" value="Cytidine_deaminase-like"/>
</dbReference>
<evidence type="ECO:0000256" key="4">
    <source>
        <dbReference type="ARBA" id="ARBA00012783"/>
    </source>
</evidence>
<comment type="caution">
    <text evidence="15">The sequence shown here is derived from an EMBL/GenBank/DDBJ whole genome shotgun (WGS) entry which is preliminary data.</text>
</comment>
<proteinExistence type="inferred from homology"/>
<dbReference type="OrthoDB" id="414540at2759"/>
<dbReference type="SUPFAM" id="SSF53927">
    <property type="entry name" value="Cytidine deaminase-like"/>
    <property type="match status" value="1"/>
</dbReference>
<dbReference type="NCBIfam" id="NF004064">
    <property type="entry name" value="PRK05578.1"/>
    <property type="match status" value="1"/>
</dbReference>
<dbReference type="PANTHER" id="PTHR11644:SF2">
    <property type="entry name" value="CYTIDINE DEAMINASE"/>
    <property type="match status" value="1"/>
</dbReference>
<feature type="active site" description="Proton donor" evidence="10">
    <location>
        <position position="85"/>
    </location>
</feature>
<dbReference type="NCBIfam" id="TIGR01354">
    <property type="entry name" value="cyt_deam_tetra"/>
    <property type="match status" value="1"/>
</dbReference>
<dbReference type="EC" id="3.5.4.5" evidence="4 13"/>
<evidence type="ECO:0000256" key="8">
    <source>
        <dbReference type="ARBA" id="ARBA00032005"/>
    </source>
</evidence>
<dbReference type="AlphaFoldDB" id="A0A9P4UUP1"/>
<dbReference type="Proteomes" id="UP000799444">
    <property type="component" value="Unassembled WGS sequence"/>
</dbReference>
<keyword evidence="6 13" id="KW-0378">Hydrolase</keyword>
<dbReference type="PANTHER" id="PTHR11644">
    <property type="entry name" value="CYTIDINE DEAMINASE"/>
    <property type="match status" value="1"/>
</dbReference>
<evidence type="ECO:0000256" key="5">
    <source>
        <dbReference type="ARBA" id="ARBA00022723"/>
    </source>
</evidence>
<comment type="catalytic activity">
    <reaction evidence="9 13">
        <text>cytidine + H2O + H(+) = uridine + NH4(+)</text>
        <dbReference type="Rhea" id="RHEA:16069"/>
        <dbReference type="ChEBI" id="CHEBI:15377"/>
        <dbReference type="ChEBI" id="CHEBI:15378"/>
        <dbReference type="ChEBI" id="CHEBI:16704"/>
        <dbReference type="ChEBI" id="CHEBI:17562"/>
        <dbReference type="ChEBI" id="CHEBI:28938"/>
        <dbReference type="EC" id="3.5.4.5"/>
    </reaction>
</comment>
<protein>
    <recommendedName>
        <fullName evidence="4 13">Cytidine deaminase</fullName>
        <ecNumber evidence="4 13">3.5.4.5</ecNumber>
    </recommendedName>
    <alternativeName>
        <fullName evidence="8 13">Cytidine aminohydrolase</fullName>
    </alternativeName>
</protein>
<keyword evidence="7 12" id="KW-0862">Zinc</keyword>
<evidence type="ECO:0000256" key="1">
    <source>
        <dbReference type="ARBA" id="ARBA00001947"/>
    </source>
</evidence>
<dbReference type="EMBL" id="ML996256">
    <property type="protein sequence ID" value="KAF2729102.1"/>
    <property type="molecule type" value="Genomic_DNA"/>
</dbReference>
<dbReference type="Gene3D" id="3.40.140.10">
    <property type="entry name" value="Cytidine Deaminase, domain 2"/>
    <property type="match status" value="1"/>
</dbReference>
<dbReference type="PROSITE" id="PS51747">
    <property type="entry name" value="CYT_DCMP_DEAMINASES_2"/>
    <property type="match status" value="1"/>
</dbReference>
<evidence type="ECO:0000256" key="7">
    <source>
        <dbReference type="ARBA" id="ARBA00022833"/>
    </source>
</evidence>
<organism evidence="15 16">
    <name type="scientific">Polyplosphaeria fusca</name>
    <dbReference type="NCBI Taxonomy" id="682080"/>
    <lineage>
        <taxon>Eukaryota</taxon>
        <taxon>Fungi</taxon>
        <taxon>Dikarya</taxon>
        <taxon>Ascomycota</taxon>
        <taxon>Pezizomycotina</taxon>
        <taxon>Dothideomycetes</taxon>
        <taxon>Pleosporomycetidae</taxon>
        <taxon>Pleosporales</taxon>
        <taxon>Tetraplosphaeriaceae</taxon>
        <taxon>Polyplosphaeria</taxon>
    </lineage>
</organism>
<dbReference type="InterPro" id="IPR016192">
    <property type="entry name" value="APOBEC/CMP_deaminase_Zn-bd"/>
</dbReference>
<dbReference type="Pfam" id="PF00383">
    <property type="entry name" value="dCMP_cyt_deam_1"/>
    <property type="match status" value="1"/>
</dbReference>
<evidence type="ECO:0000313" key="15">
    <source>
        <dbReference type="EMBL" id="KAF2729102.1"/>
    </source>
</evidence>
<comment type="function">
    <text evidence="2 13">This enzyme scavenges exogenous and endogenous cytidine and 2'-deoxycytidine for UMP synthesis.</text>
</comment>
<dbReference type="CDD" id="cd01283">
    <property type="entry name" value="cytidine_deaminase"/>
    <property type="match status" value="1"/>
</dbReference>
<dbReference type="GO" id="GO:0055086">
    <property type="term" value="P:nucleobase-containing small molecule metabolic process"/>
    <property type="evidence" value="ECO:0007669"/>
    <property type="project" value="UniProtKB-ARBA"/>
</dbReference>